<organism evidence="1">
    <name type="scientific">Sylvanvirus sp</name>
    <dbReference type="NCBI Taxonomy" id="2487774"/>
    <lineage>
        <taxon>Viruses</taxon>
    </lineage>
</organism>
<evidence type="ECO:0000313" key="1">
    <source>
        <dbReference type="EMBL" id="AYV87241.1"/>
    </source>
</evidence>
<protein>
    <submittedName>
        <fullName evidence="1">Uncharacterized protein</fullName>
    </submittedName>
</protein>
<accession>A0A3G5AKE9</accession>
<sequence length="82" mass="9175">MSSKPSVPIPPSRFTNKKEVDKVFDIMNKDIDDLISSYEKNKNSNDAKDAAEAQKALTRLQSLSTMVSKSLSQNSYLLEISH</sequence>
<gene>
    <name evidence="1" type="ORF">Sylvanvirus42_3</name>
</gene>
<proteinExistence type="predicted"/>
<name>A0A3G5AKE9_9VIRU</name>
<reference evidence="1" key="1">
    <citation type="submission" date="2018-10" db="EMBL/GenBank/DDBJ databases">
        <title>Hidden diversity of soil giant viruses.</title>
        <authorList>
            <person name="Schulz F."/>
            <person name="Alteio L."/>
            <person name="Goudeau D."/>
            <person name="Ryan E.M."/>
            <person name="Malmstrom R.R."/>
            <person name="Blanchard J."/>
            <person name="Woyke T."/>
        </authorList>
    </citation>
    <scope>NUCLEOTIDE SEQUENCE</scope>
    <source>
        <strain evidence="1">SYV1</strain>
    </source>
</reference>
<dbReference type="EMBL" id="MK072548">
    <property type="protein sequence ID" value="AYV87241.1"/>
    <property type="molecule type" value="Genomic_DNA"/>
</dbReference>